<evidence type="ECO:0000259" key="2">
    <source>
        <dbReference type="Pfam" id="PF01464"/>
    </source>
</evidence>
<dbReference type="CDD" id="cd13401">
    <property type="entry name" value="Slt70-like"/>
    <property type="match status" value="1"/>
</dbReference>
<dbReference type="Pfam" id="PF01464">
    <property type="entry name" value="SLT"/>
    <property type="match status" value="1"/>
</dbReference>
<protein>
    <submittedName>
        <fullName evidence="3">Lytic transglycosylase domain-containing protein</fullName>
    </submittedName>
</protein>
<dbReference type="Gene3D" id="1.10.530.10">
    <property type="match status" value="1"/>
</dbReference>
<accession>A0A5M9QG93</accession>
<organism evidence="3 4">
    <name type="scientific">Helicobacter canis</name>
    <dbReference type="NCBI Taxonomy" id="29419"/>
    <lineage>
        <taxon>Bacteria</taxon>
        <taxon>Pseudomonadati</taxon>
        <taxon>Campylobacterota</taxon>
        <taxon>Epsilonproteobacteria</taxon>
        <taxon>Campylobacterales</taxon>
        <taxon>Helicobacteraceae</taxon>
        <taxon>Helicobacter</taxon>
    </lineage>
</organism>
<feature type="domain" description="Transglycosylase SLT" evidence="2">
    <location>
        <begin position="383"/>
        <end position="486"/>
    </location>
</feature>
<proteinExistence type="inferred from homology"/>
<dbReference type="PANTHER" id="PTHR37423">
    <property type="entry name" value="SOLUBLE LYTIC MUREIN TRANSGLYCOSYLASE-RELATED"/>
    <property type="match status" value="1"/>
</dbReference>
<sequence>MLCRYMLIICCVVGAYAKPLLSLKELQAKPKGVVRDFYIWEFISDKDTTLEQSLQAYKLVHREIPKLKTALQAKGYHPELPRNITCAKLPIAELLKQDEKCVAFGLKLSQVPTMSASQVASLRKKLAQNPTLLQKIQILRSSDIAKAMFATNAQTFAEIFNALSYQQKLKIFAHSLDPKAIQNFGNQNASAFNRVLQHIILDSSFAEFKRAITKANITTTDSNTLFLLGINELLNGSKQQALRYFERSRGAAIDPFFKDRAMFWQYLVSGNEAFLHDLQTSKFVDIFSIYANQKLKTKPNYEIVSGFDGLVAKKPPINISDPFAWQIERDRMSSIKDMVRYEEEVNRFYTIDTTPHLAHFSNRITKYSKNYYLMPYVDLVRWRDDTQKAMSLAIAKQESHFVPALVSRSYALGMMQIMPFNLEPFAKKLGIKQDITLEDLFKPEFAYTFGTMFLEELNDEFKHPLFVAYAYNGGPGFWRRTLEKKRLFLKNRKYEPWLSLELIANEEPRFYGMKVLANYIIYQELLGHKVDIESLLKQALRY</sequence>
<dbReference type="EMBL" id="VXKE01000021">
    <property type="protein sequence ID" value="KAA8707714.1"/>
    <property type="molecule type" value="Genomic_DNA"/>
</dbReference>
<dbReference type="PANTHER" id="PTHR37423:SF2">
    <property type="entry name" value="MEMBRANE-BOUND LYTIC MUREIN TRANSGLYCOSYLASE C"/>
    <property type="match status" value="1"/>
</dbReference>
<comment type="caution">
    <text evidence="3">The sequence shown here is derived from an EMBL/GenBank/DDBJ whole genome shotgun (WGS) entry which is preliminary data.</text>
</comment>
<dbReference type="InterPro" id="IPR008258">
    <property type="entry name" value="Transglycosylase_SLT_dom_1"/>
</dbReference>
<evidence type="ECO:0000256" key="1">
    <source>
        <dbReference type="ARBA" id="ARBA00007734"/>
    </source>
</evidence>
<comment type="similarity">
    <text evidence="1">Belongs to the transglycosylase Slt family.</text>
</comment>
<reference evidence="3 4" key="1">
    <citation type="submission" date="2019-09" db="EMBL/GenBank/DDBJ databases">
        <title>Draft genome sequence of various Type strains from the CCUG.</title>
        <authorList>
            <person name="Pineiro-Iglesias B."/>
            <person name="Tunovic T."/>
            <person name="Unosson C."/>
            <person name="Inganas E."/>
            <person name="Ohlen M."/>
            <person name="Cardew S."/>
            <person name="Jensie-Markopoulos S."/>
            <person name="Salva-Serra F."/>
            <person name="Jaen-Luchoro D."/>
            <person name="Karlsson R."/>
            <person name="Svensson-Stadler L."/>
            <person name="Chun J."/>
            <person name="Moore E."/>
        </authorList>
    </citation>
    <scope>NUCLEOTIDE SEQUENCE [LARGE SCALE GENOMIC DNA]</scope>
    <source>
        <strain evidence="3 4">CCUG 32756T</strain>
    </source>
</reference>
<dbReference type="InterPro" id="IPR023346">
    <property type="entry name" value="Lysozyme-like_dom_sf"/>
</dbReference>
<evidence type="ECO:0000313" key="4">
    <source>
        <dbReference type="Proteomes" id="UP000323707"/>
    </source>
</evidence>
<dbReference type="SUPFAM" id="SSF53955">
    <property type="entry name" value="Lysozyme-like"/>
    <property type="match status" value="1"/>
</dbReference>
<gene>
    <name evidence="3" type="ORF">F4V45_07530</name>
</gene>
<dbReference type="Proteomes" id="UP000323707">
    <property type="component" value="Unassembled WGS sequence"/>
</dbReference>
<dbReference type="RefSeq" id="WP_150337731.1">
    <property type="nucleotide sequence ID" value="NZ_JAERIX010000024.1"/>
</dbReference>
<name>A0A5M9QG93_9HELI</name>
<dbReference type="AlphaFoldDB" id="A0A5M9QG93"/>
<evidence type="ECO:0000313" key="3">
    <source>
        <dbReference type="EMBL" id="KAA8707714.1"/>
    </source>
</evidence>